<keyword evidence="2" id="KW-0812">Transmembrane</keyword>
<evidence type="ECO:0000313" key="3">
    <source>
        <dbReference type="EMBL" id="MCV7386844.1"/>
    </source>
</evidence>
<proteinExistence type="predicted"/>
<feature type="compositionally biased region" description="Pro residues" evidence="1">
    <location>
        <begin position="53"/>
        <end position="65"/>
    </location>
</feature>
<keyword evidence="2" id="KW-0472">Membrane</keyword>
<dbReference type="EMBL" id="JACKVC010000008">
    <property type="protein sequence ID" value="MCV7386844.1"/>
    <property type="molecule type" value="Genomic_DNA"/>
</dbReference>
<feature type="region of interest" description="Disordered" evidence="1">
    <location>
        <begin position="339"/>
        <end position="416"/>
    </location>
</feature>
<feature type="compositionally biased region" description="Low complexity" evidence="1">
    <location>
        <begin position="348"/>
        <end position="364"/>
    </location>
</feature>
<accession>A0AAW5SW58</accession>
<evidence type="ECO:0000256" key="2">
    <source>
        <dbReference type="SAM" id="Phobius"/>
    </source>
</evidence>
<keyword evidence="2" id="KW-1133">Transmembrane helix</keyword>
<dbReference type="RefSeq" id="WP_133058151.1">
    <property type="nucleotide sequence ID" value="NZ_JACKVC010000008.1"/>
</dbReference>
<feature type="transmembrane region" description="Helical" evidence="2">
    <location>
        <begin position="424"/>
        <end position="457"/>
    </location>
</feature>
<dbReference type="AlphaFoldDB" id="A0AAW5SW58"/>
<name>A0AAW5SW58_9MYCO</name>
<feature type="compositionally biased region" description="Pro residues" evidence="1">
    <location>
        <begin position="370"/>
        <end position="407"/>
    </location>
</feature>
<organism evidence="3 5">
    <name type="scientific">Mycolicibacterium porcinum</name>
    <dbReference type="NCBI Taxonomy" id="39693"/>
    <lineage>
        <taxon>Bacteria</taxon>
        <taxon>Bacillati</taxon>
        <taxon>Actinomycetota</taxon>
        <taxon>Actinomycetes</taxon>
        <taxon>Mycobacteriales</taxon>
        <taxon>Mycobacteriaceae</taxon>
        <taxon>Mycolicibacterium</taxon>
    </lineage>
</organism>
<keyword evidence="6" id="KW-1185">Reference proteome</keyword>
<dbReference type="PRINTS" id="PR01217">
    <property type="entry name" value="PRICHEXTENSN"/>
</dbReference>
<feature type="compositionally biased region" description="Low complexity" evidence="1">
    <location>
        <begin position="120"/>
        <end position="131"/>
    </location>
</feature>
<reference evidence="3" key="2">
    <citation type="journal article" date="2022" name="BMC Genomics">
        <title>Comparative genome analysis of mycobacteria focusing on tRNA and non-coding RNA.</title>
        <authorList>
            <person name="Behra P.R.K."/>
            <person name="Pettersson B.M.F."/>
            <person name="Ramesh M."/>
            <person name="Das S."/>
            <person name="Dasgupta S."/>
            <person name="Kirsebom L.A."/>
        </authorList>
    </citation>
    <scope>NUCLEOTIDE SEQUENCE</scope>
    <source>
        <strain evidence="3">DSM 44242</strain>
    </source>
</reference>
<feature type="region of interest" description="Disordered" evidence="1">
    <location>
        <begin position="49"/>
        <end position="200"/>
    </location>
</feature>
<reference evidence="4 6" key="3">
    <citation type="submission" date="2024-04" db="EMBL/GenBank/DDBJ databases">
        <title>Genomic Markers of Mycobacteria.</title>
        <authorList>
            <person name="Soliman M.S."/>
            <person name="Elkholy A."/>
            <person name="Soliman N.S."/>
            <person name="Abbas A."/>
            <person name="Khayrat S."/>
            <person name="Shawky S."/>
        </authorList>
    </citation>
    <scope>NUCLEOTIDE SEQUENCE [LARGE SCALE GENOMIC DNA]</scope>
    <source>
        <strain evidence="4 6">Egy-CU-AM5</strain>
    </source>
</reference>
<feature type="compositionally biased region" description="Polar residues" evidence="1">
    <location>
        <begin position="98"/>
        <end position="109"/>
    </location>
</feature>
<dbReference type="Proteomes" id="UP001141659">
    <property type="component" value="Unassembled WGS sequence"/>
</dbReference>
<evidence type="ECO:0000313" key="4">
    <source>
        <dbReference type="EMBL" id="MEX3743457.1"/>
    </source>
</evidence>
<evidence type="ECO:0000313" key="5">
    <source>
        <dbReference type="Proteomes" id="UP001141659"/>
    </source>
</evidence>
<dbReference type="EMBL" id="JBDLOU010000193">
    <property type="protein sequence ID" value="MEX3743457.1"/>
    <property type="molecule type" value="Genomic_DNA"/>
</dbReference>
<feature type="compositionally biased region" description="Polar residues" evidence="1">
    <location>
        <begin position="179"/>
        <end position="194"/>
    </location>
</feature>
<dbReference type="Proteomes" id="UP001558474">
    <property type="component" value="Unassembled WGS sequence"/>
</dbReference>
<evidence type="ECO:0000256" key="1">
    <source>
        <dbReference type="SAM" id="MobiDB-lite"/>
    </source>
</evidence>
<evidence type="ECO:0000313" key="6">
    <source>
        <dbReference type="Proteomes" id="UP001558474"/>
    </source>
</evidence>
<protein>
    <submittedName>
        <fullName evidence="3">Uncharacterized protein</fullName>
    </submittedName>
</protein>
<gene>
    <name evidence="4" type="ORF">ABFW12_35015</name>
    <name evidence="3" type="ORF">H5P34_02115</name>
</gene>
<reference evidence="3" key="1">
    <citation type="submission" date="2020-07" db="EMBL/GenBank/DDBJ databases">
        <authorList>
            <person name="Pettersson B.M.F."/>
            <person name="Behra P.R.K."/>
            <person name="Ramesh M."/>
            <person name="Das S."/>
            <person name="Dasgupta S."/>
            <person name="Kirsebom L.A."/>
        </authorList>
    </citation>
    <scope>NUCLEOTIDE SEQUENCE</scope>
    <source>
        <strain evidence="3">DSM 44242</strain>
    </source>
</reference>
<comment type="caution">
    <text evidence="3">The sequence shown here is derived from an EMBL/GenBank/DDBJ whole genome shotgun (WGS) entry which is preliminary data.</text>
</comment>
<feature type="compositionally biased region" description="Low complexity" evidence="1">
    <location>
        <begin position="143"/>
        <end position="178"/>
    </location>
</feature>
<sequence>MFTSSDMQPRRKAWGIITALLLIAALMMQLVSPAPAWIGGERGFGAALSWAEPWPPGPGPGPGPGPDFGSGGGSQFQPPSMPSIDGGYSGGSYPAPPQSNGIDINNPASQMPAGEQGSEPQYPYQQTRPQPVHGQQPPNYDLAPQQQPAQEPAQQPQQQPAQQQPQQREQQQVDEQPQNSENEQQRNNDCSPNTLIPPKADFTDADEAAAFLAFAKAARQDSTYKAMEASSPDHKDHVIPLRRLWGIPGFKNLDLATQVRIANLPDNLKPLFGRWNMSKQDRLASEWVPTDRVNPKPSAEDMTAMCADEQAATQAVLREIQQATANQASEVLQRSIPKQTNIDPPQAPANDPAENAPQQQPAPQTSVAPPNQPPSSPTQPEPPSKPPVRRPPSSSPPSSPPASPPAQEPVKEPSPQLPGWVEPVGVGVLFVAGVAACVFLCAPAVAAIVAIAGIGAIGAAAAG</sequence>